<proteinExistence type="predicted"/>
<dbReference type="STRING" id="903984.BCR21_15655"/>
<gene>
    <name evidence="2" type="ORF">BCR21_15655</name>
</gene>
<feature type="domain" description="YcaO" evidence="1">
    <location>
        <begin position="54"/>
        <end position="373"/>
    </location>
</feature>
<sequence length="540" mass="63265">MERHKSRKPKETIQKIKGFLKKINLDVFEHEMQNTEEFYSVLLQVSGSTLFVNGKGTTAEYAKASAYGELMERILTGILFRYQLITPETMIYQDQNFHFNDTYNLKDSVALVGKQISKQDAQDIQQYFFSATEKRLVMEEYQELQQDQAIELPIALVDAMYSSNGMAYGNDFYEASVQAMSEIFERYINRKILIDEDVPPILTNWQDYVDSELTDKIEKLLEKHQLTLEVRDCSMGSQYPVVGIVVRNEANHYFVKFGAHFTFTVALERCFTELFQGRNMEMDFWKAPVYDYSDEFIQRNLERTMKDGDGFYPASFFEQVEDVDKLNFFFGASNEEAYNTFLEQLKTFSSPIYFKDYTIADHTVVRYIVPEISNVNVDIMKVKSWYQDSFYQTRTLTSFLGLTQKERTAFFDYLEERQIDDGQLLHRLMKRPVSFNPSFDYLTITYLKGIHHSLDGELELGAEYLKNYPLIAANYRLFKENHEKIKTKEQLIRVIEKMLCYPKVYQGELYVGKSRLTYSQAIKETQQDVLFGLDIVDKAG</sequence>
<dbReference type="PROSITE" id="PS51664">
    <property type="entry name" value="YCAO"/>
    <property type="match status" value="1"/>
</dbReference>
<protein>
    <recommendedName>
        <fullName evidence="1">YcaO domain-containing protein</fullName>
    </recommendedName>
</protein>
<dbReference type="NCBIfam" id="TIGR00702">
    <property type="entry name" value="YcaO-type kinase domain"/>
    <property type="match status" value="1"/>
</dbReference>
<dbReference type="InterPro" id="IPR003776">
    <property type="entry name" value="YcaO-like_dom"/>
</dbReference>
<evidence type="ECO:0000259" key="1">
    <source>
        <dbReference type="PROSITE" id="PS51664"/>
    </source>
</evidence>
<evidence type="ECO:0000313" key="3">
    <source>
        <dbReference type="Proteomes" id="UP000094068"/>
    </source>
</evidence>
<dbReference type="EMBL" id="MIJZ01000017">
    <property type="protein sequence ID" value="OEG09009.1"/>
    <property type="molecule type" value="Genomic_DNA"/>
</dbReference>
<name>A0A1E5G8K6_9ENTE</name>
<dbReference type="RefSeq" id="WP_069647469.1">
    <property type="nucleotide sequence ID" value="NZ_MIJZ01000017.1"/>
</dbReference>
<dbReference type="Gene3D" id="3.30.160.660">
    <property type="match status" value="1"/>
</dbReference>
<comment type="caution">
    <text evidence="2">The sequence shown here is derived from an EMBL/GenBank/DDBJ whole genome shotgun (WGS) entry which is preliminary data.</text>
</comment>
<dbReference type="PANTHER" id="PTHR37809:SF1">
    <property type="entry name" value="RIBOSOMAL PROTEIN S12 METHYLTHIOTRANSFERASE ACCESSORY FACTOR YCAO"/>
    <property type="match status" value="1"/>
</dbReference>
<dbReference type="Pfam" id="PF02624">
    <property type="entry name" value="YcaO"/>
    <property type="match status" value="1"/>
</dbReference>
<dbReference type="AlphaFoldDB" id="A0A1E5G8K6"/>
<dbReference type="PANTHER" id="PTHR37809">
    <property type="entry name" value="RIBOSOMAL PROTEIN S12 METHYLTHIOTRANSFERASE ACCESSORY FACTOR YCAO"/>
    <property type="match status" value="1"/>
</dbReference>
<dbReference type="Proteomes" id="UP000094068">
    <property type="component" value="Unassembled WGS sequence"/>
</dbReference>
<accession>A0A1E5G8K6</accession>
<dbReference type="Gene3D" id="3.30.1330.230">
    <property type="match status" value="1"/>
</dbReference>
<dbReference type="Gene3D" id="3.30.40.250">
    <property type="match status" value="1"/>
</dbReference>
<evidence type="ECO:0000313" key="2">
    <source>
        <dbReference type="EMBL" id="OEG09009.1"/>
    </source>
</evidence>
<keyword evidence="3" id="KW-1185">Reference proteome</keyword>
<dbReference type="OrthoDB" id="9761274at2"/>
<organism evidence="2 3">
    <name type="scientific">Enterococcus ureasiticus</name>
    <dbReference type="NCBI Taxonomy" id="903984"/>
    <lineage>
        <taxon>Bacteria</taxon>
        <taxon>Bacillati</taxon>
        <taxon>Bacillota</taxon>
        <taxon>Bacilli</taxon>
        <taxon>Lactobacillales</taxon>
        <taxon>Enterococcaceae</taxon>
        <taxon>Enterococcus</taxon>
    </lineage>
</organism>
<reference evidence="3" key="1">
    <citation type="submission" date="2016-09" db="EMBL/GenBank/DDBJ databases">
        <authorList>
            <person name="Gulvik C.A."/>
        </authorList>
    </citation>
    <scope>NUCLEOTIDE SEQUENCE [LARGE SCALE GENOMIC DNA]</scope>
    <source>
        <strain evidence="3">DSM 23328</strain>
    </source>
</reference>